<dbReference type="KEGG" id="acaf:CA12_09880"/>
<feature type="domain" description="DUF4935" evidence="1">
    <location>
        <begin position="4"/>
        <end position="167"/>
    </location>
</feature>
<evidence type="ECO:0000313" key="2">
    <source>
        <dbReference type="EMBL" id="QDT14908.1"/>
    </source>
</evidence>
<dbReference type="AlphaFoldDB" id="A0A517P691"/>
<organism evidence="2 3">
    <name type="scientific">Alienimonas californiensis</name>
    <dbReference type="NCBI Taxonomy" id="2527989"/>
    <lineage>
        <taxon>Bacteria</taxon>
        <taxon>Pseudomonadati</taxon>
        <taxon>Planctomycetota</taxon>
        <taxon>Planctomycetia</taxon>
        <taxon>Planctomycetales</taxon>
        <taxon>Planctomycetaceae</taxon>
        <taxon>Alienimonas</taxon>
    </lineage>
</organism>
<dbReference type="EMBL" id="CP036265">
    <property type="protein sequence ID" value="QDT14908.1"/>
    <property type="molecule type" value="Genomic_DNA"/>
</dbReference>
<dbReference type="Pfam" id="PF16289">
    <property type="entry name" value="PIN_12"/>
    <property type="match status" value="1"/>
</dbReference>
<accession>A0A517P691</accession>
<dbReference type="InterPro" id="IPR032557">
    <property type="entry name" value="DUF4935"/>
</dbReference>
<gene>
    <name evidence="2" type="ORF">CA12_09880</name>
</gene>
<keyword evidence="3" id="KW-1185">Reference proteome</keyword>
<sequence>MLHVLLDTQPIFASGFSFKTARLLQLAAASKAGQIRIYMTAVSVDEVNHHLDDKATAAVTAGQKLAKCLRPLGTVSQIVGLELPPVDRMRSDFRRSFKDYMSSAEIERLEADGVSVSELMSMYFKRLPPFSDRKKNEFPDAVSVLTAIRWCERTGRNLHVVSGDMDWKEACERLACLKWERDLDGLLDRLPPLKLDVSAEVAHMFHSERVPIDDEVRTQFEELVFRLADYDGEIIRVTSSHFTPDRVIVVEAEENEGVGRLTIDGTIDYDASISVDMPLPLGVYGEVDSEHTGQEEIVVTRESQVTVEVSFKFRREREDIVVEPVDVDLVSCDTEIRVNE</sequence>
<evidence type="ECO:0000313" key="3">
    <source>
        <dbReference type="Proteomes" id="UP000318741"/>
    </source>
</evidence>
<evidence type="ECO:0000259" key="1">
    <source>
        <dbReference type="Pfam" id="PF16289"/>
    </source>
</evidence>
<dbReference type="Proteomes" id="UP000318741">
    <property type="component" value="Chromosome"/>
</dbReference>
<reference evidence="2 3" key="1">
    <citation type="submission" date="2019-02" db="EMBL/GenBank/DDBJ databases">
        <title>Deep-cultivation of Planctomycetes and their phenomic and genomic characterization uncovers novel biology.</title>
        <authorList>
            <person name="Wiegand S."/>
            <person name="Jogler M."/>
            <person name="Boedeker C."/>
            <person name="Pinto D."/>
            <person name="Vollmers J."/>
            <person name="Rivas-Marin E."/>
            <person name="Kohn T."/>
            <person name="Peeters S.H."/>
            <person name="Heuer A."/>
            <person name="Rast P."/>
            <person name="Oberbeckmann S."/>
            <person name="Bunk B."/>
            <person name="Jeske O."/>
            <person name="Meyerdierks A."/>
            <person name="Storesund J.E."/>
            <person name="Kallscheuer N."/>
            <person name="Luecker S."/>
            <person name="Lage O.M."/>
            <person name="Pohl T."/>
            <person name="Merkel B.J."/>
            <person name="Hornburger P."/>
            <person name="Mueller R.-W."/>
            <person name="Bruemmer F."/>
            <person name="Labrenz M."/>
            <person name="Spormann A.M."/>
            <person name="Op den Camp H."/>
            <person name="Overmann J."/>
            <person name="Amann R."/>
            <person name="Jetten M.S.M."/>
            <person name="Mascher T."/>
            <person name="Medema M.H."/>
            <person name="Devos D.P."/>
            <person name="Kaster A.-K."/>
            <person name="Ovreas L."/>
            <person name="Rohde M."/>
            <person name="Galperin M.Y."/>
            <person name="Jogler C."/>
        </authorList>
    </citation>
    <scope>NUCLEOTIDE SEQUENCE [LARGE SCALE GENOMIC DNA]</scope>
    <source>
        <strain evidence="2 3">CA12</strain>
    </source>
</reference>
<protein>
    <recommendedName>
        <fullName evidence="1">DUF4935 domain-containing protein</fullName>
    </recommendedName>
</protein>
<proteinExistence type="predicted"/>
<name>A0A517P691_9PLAN</name>